<dbReference type="AlphaFoldDB" id="A0AAD6SE33"/>
<comment type="caution">
    <text evidence="2">The sequence shown here is derived from an EMBL/GenBank/DDBJ whole genome shotgun (WGS) entry which is preliminary data.</text>
</comment>
<accession>A0AAD6SE33</accession>
<keyword evidence="3" id="KW-1185">Reference proteome</keyword>
<dbReference type="EMBL" id="JARJCM010000146">
    <property type="protein sequence ID" value="KAJ7025949.1"/>
    <property type="molecule type" value="Genomic_DNA"/>
</dbReference>
<evidence type="ECO:0000313" key="3">
    <source>
        <dbReference type="Proteomes" id="UP001218188"/>
    </source>
</evidence>
<feature type="region of interest" description="Disordered" evidence="1">
    <location>
        <begin position="60"/>
        <end position="86"/>
    </location>
</feature>
<reference evidence="2" key="1">
    <citation type="submission" date="2023-03" db="EMBL/GenBank/DDBJ databases">
        <title>Massive genome expansion in bonnet fungi (Mycena s.s.) driven by repeated elements and novel gene families across ecological guilds.</title>
        <authorList>
            <consortium name="Lawrence Berkeley National Laboratory"/>
            <person name="Harder C.B."/>
            <person name="Miyauchi S."/>
            <person name="Viragh M."/>
            <person name="Kuo A."/>
            <person name="Thoen E."/>
            <person name="Andreopoulos B."/>
            <person name="Lu D."/>
            <person name="Skrede I."/>
            <person name="Drula E."/>
            <person name="Henrissat B."/>
            <person name="Morin E."/>
            <person name="Kohler A."/>
            <person name="Barry K."/>
            <person name="LaButti K."/>
            <person name="Morin E."/>
            <person name="Salamov A."/>
            <person name="Lipzen A."/>
            <person name="Mereny Z."/>
            <person name="Hegedus B."/>
            <person name="Baldrian P."/>
            <person name="Stursova M."/>
            <person name="Weitz H."/>
            <person name="Taylor A."/>
            <person name="Grigoriev I.V."/>
            <person name="Nagy L.G."/>
            <person name="Martin F."/>
            <person name="Kauserud H."/>
        </authorList>
    </citation>
    <scope>NUCLEOTIDE SEQUENCE</scope>
    <source>
        <strain evidence="2">CBHHK200</strain>
    </source>
</reference>
<evidence type="ECO:0000256" key="1">
    <source>
        <dbReference type="SAM" id="MobiDB-lite"/>
    </source>
</evidence>
<name>A0AAD6SE33_9AGAR</name>
<protein>
    <submittedName>
        <fullName evidence="2">Uncharacterized protein</fullName>
    </submittedName>
</protein>
<evidence type="ECO:0000313" key="2">
    <source>
        <dbReference type="EMBL" id="KAJ7025949.1"/>
    </source>
</evidence>
<dbReference type="Proteomes" id="UP001218188">
    <property type="component" value="Unassembled WGS sequence"/>
</dbReference>
<proteinExistence type="predicted"/>
<sequence length="125" mass="13853">MLISEDRDISIEDATMVLEESSDLGDLLQCYDEEDLTIDQLHHKNIHQIKRSKNYFFTTQDKPQLHGNAPPKKPAGKPQALTLDDFKEPPSLAQSKSKAKLYVLHLIALKGGGGGGGRGQGRDWV</sequence>
<organism evidence="2 3">
    <name type="scientific">Mycena alexandri</name>
    <dbReference type="NCBI Taxonomy" id="1745969"/>
    <lineage>
        <taxon>Eukaryota</taxon>
        <taxon>Fungi</taxon>
        <taxon>Dikarya</taxon>
        <taxon>Basidiomycota</taxon>
        <taxon>Agaricomycotina</taxon>
        <taxon>Agaricomycetes</taxon>
        <taxon>Agaricomycetidae</taxon>
        <taxon>Agaricales</taxon>
        <taxon>Marasmiineae</taxon>
        <taxon>Mycenaceae</taxon>
        <taxon>Mycena</taxon>
    </lineage>
</organism>
<gene>
    <name evidence="2" type="ORF">C8F04DRAFT_1190986</name>
</gene>